<name>A0ABQ1RJQ4_9ALTE</name>
<keyword evidence="2" id="KW-0238">DNA-binding</keyword>
<dbReference type="InterPro" id="IPR000524">
    <property type="entry name" value="Tscrpt_reg_HTH_GntR"/>
</dbReference>
<dbReference type="EMBL" id="BMGJ01000011">
    <property type="protein sequence ID" value="GGD70579.1"/>
    <property type="molecule type" value="Genomic_DNA"/>
</dbReference>
<dbReference type="PANTHER" id="PTHR38445:SF7">
    <property type="entry name" value="GNTR-FAMILY TRANSCRIPTIONAL REGULATOR"/>
    <property type="match status" value="1"/>
</dbReference>
<dbReference type="InterPro" id="IPR036388">
    <property type="entry name" value="WH-like_DNA-bd_sf"/>
</dbReference>
<dbReference type="SMART" id="SM00345">
    <property type="entry name" value="HTH_GNTR"/>
    <property type="match status" value="1"/>
</dbReference>
<dbReference type="InterPro" id="IPR036390">
    <property type="entry name" value="WH_DNA-bd_sf"/>
</dbReference>
<proteinExistence type="predicted"/>
<evidence type="ECO:0000313" key="5">
    <source>
        <dbReference type="EMBL" id="GGD70579.1"/>
    </source>
</evidence>
<dbReference type="CDD" id="cd07377">
    <property type="entry name" value="WHTH_GntR"/>
    <property type="match status" value="1"/>
</dbReference>
<feature type="domain" description="HTH gntR-type" evidence="4">
    <location>
        <begin position="1"/>
        <end position="62"/>
    </location>
</feature>
<evidence type="ECO:0000259" key="4">
    <source>
        <dbReference type="PROSITE" id="PS50949"/>
    </source>
</evidence>
<gene>
    <name evidence="5" type="ORF">GCM10011357_27070</name>
</gene>
<keyword evidence="3" id="KW-0804">Transcription</keyword>
<evidence type="ECO:0000256" key="3">
    <source>
        <dbReference type="ARBA" id="ARBA00023163"/>
    </source>
</evidence>
<dbReference type="Proteomes" id="UP000614272">
    <property type="component" value="Unassembled WGS sequence"/>
</dbReference>
<sequence length="109" mass="12066">MGQIKRLIVSGQLHQGDSLPSVRQLAGELEINPMTISKAYSLLEAQELVERVRGVGMRVKSSTSQMAVQQRLKLLTPLADQLRALCGQLDIEQDQAIQWLAEQLKKDAG</sequence>
<dbReference type="PROSITE" id="PS50949">
    <property type="entry name" value="HTH_GNTR"/>
    <property type="match status" value="1"/>
</dbReference>
<dbReference type="RefSeq" id="WP_099035363.1">
    <property type="nucleotide sequence ID" value="NZ_NISX01000012.1"/>
</dbReference>
<dbReference type="Gene3D" id="1.10.10.10">
    <property type="entry name" value="Winged helix-like DNA-binding domain superfamily/Winged helix DNA-binding domain"/>
    <property type="match status" value="1"/>
</dbReference>
<evidence type="ECO:0000256" key="2">
    <source>
        <dbReference type="ARBA" id="ARBA00023125"/>
    </source>
</evidence>
<evidence type="ECO:0000256" key="1">
    <source>
        <dbReference type="ARBA" id="ARBA00023015"/>
    </source>
</evidence>
<organism evidence="5 6">
    <name type="scientific">Lacimicrobium alkaliphilum</name>
    <dbReference type="NCBI Taxonomy" id="1526571"/>
    <lineage>
        <taxon>Bacteria</taxon>
        <taxon>Pseudomonadati</taxon>
        <taxon>Pseudomonadota</taxon>
        <taxon>Gammaproteobacteria</taxon>
        <taxon>Alteromonadales</taxon>
        <taxon>Alteromonadaceae</taxon>
        <taxon>Lacimicrobium</taxon>
    </lineage>
</organism>
<keyword evidence="6" id="KW-1185">Reference proteome</keyword>
<dbReference type="PANTHER" id="PTHR38445">
    <property type="entry name" value="HTH-TYPE TRANSCRIPTIONAL REPRESSOR YTRA"/>
    <property type="match status" value="1"/>
</dbReference>
<evidence type="ECO:0000313" key="6">
    <source>
        <dbReference type="Proteomes" id="UP000614272"/>
    </source>
</evidence>
<dbReference type="Pfam" id="PF00392">
    <property type="entry name" value="GntR"/>
    <property type="match status" value="1"/>
</dbReference>
<comment type="caution">
    <text evidence="5">The sequence shown here is derived from an EMBL/GenBank/DDBJ whole genome shotgun (WGS) entry which is preliminary data.</text>
</comment>
<dbReference type="SUPFAM" id="SSF46785">
    <property type="entry name" value="Winged helix' DNA-binding domain"/>
    <property type="match status" value="1"/>
</dbReference>
<accession>A0ABQ1RJQ4</accession>
<reference evidence="6" key="1">
    <citation type="journal article" date="2019" name="Int. J. Syst. Evol. Microbiol.">
        <title>The Global Catalogue of Microorganisms (GCM) 10K type strain sequencing project: providing services to taxonomists for standard genome sequencing and annotation.</title>
        <authorList>
            <consortium name="The Broad Institute Genomics Platform"/>
            <consortium name="The Broad Institute Genome Sequencing Center for Infectious Disease"/>
            <person name="Wu L."/>
            <person name="Ma J."/>
        </authorList>
    </citation>
    <scope>NUCLEOTIDE SEQUENCE [LARGE SCALE GENOMIC DNA]</scope>
    <source>
        <strain evidence="6">CGMCC 1.12923</strain>
    </source>
</reference>
<keyword evidence="1" id="KW-0805">Transcription regulation</keyword>
<protein>
    <submittedName>
        <fullName evidence="5">GntR family transcriptional regulator</fullName>
    </submittedName>
</protein>